<gene>
    <name evidence="2" type="ORF">AMS68_003338</name>
</gene>
<feature type="region of interest" description="Disordered" evidence="1">
    <location>
        <begin position="170"/>
        <end position="201"/>
    </location>
</feature>
<dbReference type="Proteomes" id="UP000503462">
    <property type="component" value="Chromosome 2"/>
</dbReference>
<feature type="compositionally biased region" description="Polar residues" evidence="1">
    <location>
        <begin position="185"/>
        <end position="194"/>
    </location>
</feature>
<organism evidence="2 3">
    <name type="scientific">Peltaster fructicola</name>
    <dbReference type="NCBI Taxonomy" id="286661"/>
    <lineage>
        <taxon>Eukaryota</taxon>
        <taxon>Fungi</taxon>
        <taxon>Dikarya</taxon>
        <taxon>Ascomycota</taxon>
        <taxon>Pezizomycotina</taxon>
        <taxon>Dothideomycetes</taxon>
        <taxon>Dothideomycetes incertae sedis</taxon>
        <taxon>Peltaster</taxon>
    </lineage>
</organism>
<reference evidence="2 3" key="1">
    <citation type="journal article" date="2016" name="Sci. Rep.">
        <title>Peltaster fructicola genome reveals evolution from an invasive phytopathogen to an ectophytic parasite.</title>
        <authorList>
            <person name="Xu C."/>
            <person name="Chen H."/>
            <person name="Gleason M.L."/>
            <person name="Xu J.R."/>
            <person name="Liu H."/>
            <person name="Zhang R."/>
            <person name="Sun G."/>
        </authorList>
    </citation>
    <scope>NUCLEOTIDE SEQUENCE [LARGE SCALE GENOMIC DNA]</scope>
    <source>
        <strain evidence="2 3">LNHT1506</strain>
    </source>
</reference>
<keyword evidence="3" id="KW-1185">Reference proteome</keyword>
<proteinExistence type="predicted"/>
<dbReference type="InterPro" id="IPR011990">
    <property type="entry name" value="TPR-like_helical_dom_sf"/>
</dbReference>
<protein>
    <submittedName>
        <fullName evidence="2">Uncharacterized protein</fullName>
    </submittedName>
</protein>
<accession>A0A6H0XT29</accession>
<sequence length="483" mass="52391">MVRTKLSPRGGKKAAKQSVPESADDFQALADEEESRGGKWRAGDPAKSARAFERAVTLYDQGLAQYPDNFDLAYNKARLQLEVSQQSALLPHWGLSQGDFLAQTLLSHRKALTISDDDVDLLFNTAQVLTSLAEELSEQDEAQAIPLLHEALELLSSCLARQEMLLEQQSADVPDDEDDGGVSLAQPTSTSATSERQEESATIIQPIVPSDLVDTVHASLSALTTLVALVDGTALTNLENMAHSLHEEKAPSYLALMPPDEVDSPRFVMALDRANFICALANARFNAHDIDLRTLVASIDSFNVPDKSSHADILSAEAAARTEVVLSALEQSEAGQDISVLECWRQSALAQEGLSQAVKLNNDDAKELKARMYRQKGDVELSRIRIASLPSPDISDAVRNSRTTLLKNSRTYFKGAIGHSASLDDAETQAIAETRLKAVDLLIDLDSNSQPLVTDDLPEIMSDLVDEGLVGASIMDRISTMLS</sequence>
<evidence type="ECO:0000313" key="3">
    <source>
        <dbReference type="Proteomes" id="UP000503462"/>
    </source>
</evidence>
<dbReference type="SUPFAM" id="SSF48452">
    <property type="entry name" value="TPR-like"/>
    <property type="match status" value="1"/>
</dbReference>
<dbReference type="OrthoDB" id="5328412at2759"/>
<dbReference type="AlphaFoldDB" id="A0A6H0XT29"/>
<evidence type="ECO:0000256" key="1">
    <source>
        <dbReference type="SAM" id="MobiDB-lite"/>
    </source>
</evidence>
<feature type="region of interest" description="Disordered" evidence="1">
    <location>
        <begin position="1"/>
        <end position="44"/>
    </location>
</feature>
<feature type="compositionally biased region" description="Basic and acidic residues" evidence="1">
    <location>
        <begin position="35"/>
        <end position="44"/>
    </location>
</feature>
<evidence type="ECO:0000313" key="2">
    <source>
        <dbReference type="EMBL" id="QIW97820.1"/>
    </source>
</evidence>
<dbReference type="Gene3D" id="1.25.40.10">
    <property type="entry name" value="Tetratricopeptide repeat domain"/>
    <property type="match status" value="1"/>
</dbReference>
<dbReference type="EMBL" id="CP051140">
    <property type="protein sequence ID" value="QIW97820.1"/>
    <property type="molecule type" value="Genomic_DNA"/>
</dbReference>
<name>A0A6H0XT29_9PEZI</name>